<evidence type="ECO:0000256" key="1">
    <source>
        <dbReference type="ARBA" id="ARBA00004613"/>
    </source>
</evidence>
<dbReference type="OrthoDB" id="129107at2759"/>
<comment type="caution">
    <text evidence="6">The sequence shown here is derived from an EMBL/GenBank/DDBJ whole genome shotgun (WGS) entry which is preliminary data.</text>
</comment>
<keyword evidence="4" id="KW-0732">Signal</keyword>
<comment type="domain">
    <text evidence="5">The RxLR-dEER motif acts to carry the protein into the host cell cytoplasm through binding to cell surface phosphatidylinositol-3-phosphate.</text>
</comment>
<evidence type="ECO:0000313" key="7">
    <source>
        <dbReference type="Proteomes" id="UP001165121"/>
    </source>
</evidence>
<reference evidence="6" key="1">
    <citation type="submission" date="2023-04" db="EMBL/GenBank/DDBJ databases">
        <title>Phytophthora fragariaefolia NBRC 109709.</title>
        <authorList>
            <person name="Ichikawa N."/>
            <person name="Sato H."/>
            <person name="Tonouchi N."/>
        </authorList>
    </citation>
    <scope>NUCLEOTIDE SEQUENCE</scope>
    <source>
        <strain evidence="6">NBRC 109709</strain>
    </source>
</reference>
<dbReference type="InterPro" id="IPR031825">
    <property type="entry name" value="RXLR"/>
</dbReference>
<organism evidence="6 7">
    <name type="scientific">Phytophthora fragariaefolia</name>
    <dbReference type="NCBI Taxonomy" id="1490495"/>
    <lineage>
        <taxon>Eukaryota</taxon>
        <taxon>Sar</taxon>
        <taxon>Stramenopiles</taxon>
        <taxon>Oomycota</taxon>
        <taxon>Peronosporomycetes</taxon>
        <taxon>Peronosporales</taxon>
        <taxon>Peronosporaceae</taxon>
        <taxon>Phytophthora</taxon>
    </lineage>
</organism>
<name>A0A9W6YMV2_9STRA</name>
<dbReference type="EMBL" id="BSXT01018997">
    <property type="protein sequence ID" value="GMG17287.1"/>
    <property type="molecule type" value="Genomic_DNA"/>
</dbReference>
<comment type="subcellular location">
    <subcellularLocation>
        <location evidence="1 5">Secreted</location>
    </subcellularLocation>
</comment>
<evidence type="ECO:0000256" key="3">
    <source>
        <dbReference type="ARBA" id="ARBA00022525"/>
    </source>
</evidence>
<keyword evidence="7" id="KW-1185">Reference proteome</keyword>
<evidence type="ECO:0000313" key="6">
    <source>
        <dbReference type="EMBL" id="GMG17287.1"/>
    </source>
</evidence>
<evidence type="ECO:0000256" key="5">
    <source>
        <dbReference type="RuleBase" id="RU367124"/>
    </source>
</evidence>
<protein>
    <recommendedName>
        <fullName evidence="5">RxLR effector protein</fullName>
    </recommendedName>
</protein>
<dbReference type="Pfam" id="PF16810">
    <property type="entry name" value="RXLR"/>
    <property type="match status" value="1"/>
</dbReference>
<evidence type="ECO:0000256" key="4">
    <source>
        <dbReference type="ARBA" id="ARBA00022729"/>
    </source>
</evidence>
<accession>A0A9W6YMV2</accession>
<sequence>MPILRLLDNRYYTRFSVALLDLAITVVHVAGDLGQLDISTVVNTSPQDILTADEKDVPRRRMLRAGNDDEDERAISIPSLTTITETAKKIPGASTVAEVAKKLPGASLVGGLAQKLQYQYWLKMKKTPEEVKTILGLDDMGTKILIART</sequence>
<comment type="similarity">
    <text evidence="2 5">Belongs to the RxLR effector family.</text>
</comment>
<evidence type="ECO:0000256" key="2">
    <source>
        <dbReference type="ARBA" id="ARBA00010400"/>
    </source>
</evidence>
<dbReference type="Proteomes" id="UP001165121">
    <property type="component" value="Unassembled WGS sequence"/>
</dbReference>
<comment type="function">
    <text evidence="5">Effector that suppresses plant defense responses during pathogen infection.</text>
</comment>
<keyword evidence="3 5" id="KW-0964">Secreted</keyword>
<dbReference type="AlphaFoldDB" id="A0A9W6YMV2"/>
<proteinExistence type="inferred from homology"/>
<gene>
    <name evidence="6" type="ORF">Pfra01_003008900</name>
</gene>